<evidence type="ECO:0008006" key="4">
    <source>
        <dbReference type="Google" id="ProtNLM"/>
    </source>
</evidence>
<evidence type="ECO:0000313" key="2">
    <source>
        <dbReference type="EMBL" id="RZF34656.1"/>
    </source>
</evidence>
<sequence>MMYNKLSLWFFLTIFVILLLNLSFSECSVRKKRYVSFPEGSTFTFAFCMTLKAMTYGDIDIFSEAVAVAVNYDLPSNVSQLPFAMLPNAATMLPNGATMLPNASAANIPPSFQAQ</sequence>
<proteinExistence type="predicted"/>
<name>A0A482WN19_LAOST</name>
<evidence type="ECO:0000256" key="1">
    <source>
        <dbReference type="SAM" id="SignalP"/>
    </source>
</evidence>
<comment type="caution">
    <text evidence="2">The sequence shown here is derived from an EMBL/GenBank/DDBJ whole genome shotgun (WGS) entry which is preliminary data.</text>
</comment>
<keyword evidence="3" id="KW-1185">Reference proteome</keyword>
<protein>
    <recommendedName>
        <fullName evidence="4">Serpin domain-containing protein</fullName>
    </recommendedName>
</protein>
<dbReference type="Proteomes" id="UP000291343">
    <property type="component" value="Unassembled WGS sequence"/>
</dbReference>
<reference evidence="2 3" key="1">
    <citation type="journal article" date="2017" name="Gigascience">
        <title>Genome sequence of the small brown planthopper, Laodelphax striatellus.</title>
        <authorList>
            <person name="Zhu J."/>
            <person name="Jiang F."/>
            <person name="Wang X."/>
            <person name="Yang P."/>
            <person name="Bao Y."/>
            <person name="Zhao W."/>
            <person name="Wang W."/>
            <person name="Lu H."/>
            <person name="Wang Q."/>
            <person name="Cui N."/>
            <person name="Li J."/>
            <person name="Chen X."/>
            <person name="Luo L."/>
            <person name="Yu J."/>
            <person name="Kang L."/>
            <person name="Cui F."/>
        </authorList>
    </citation>
    <scope>NUCLEOTIDE SEQUENCE [LARGE SCALE GENOMIC DNA]</scope>
    <source>
        <strain evidence="2">Lst14</strain>
    </source>
</reference>
<gene>
    <name evidence="2" type="ORF">LSTR_LSTR014359</name>
</gene>
<accession>A0A482WN19</accession>
<dbReference type="EMBL" id="QKKF02030806">
    <property type="protein sequence ID" value="RZF34656.1"/>
    <property type="molecule type" value="Genomic_DNA"/>
</dbReference>
<dbReference type="OrthoDB" id="8185446at2759"/>
<evidence type="ECO:0000313" key="3">
    <source>
        <dbReference type="Proteomes" id="UP000291343"/>
    </source>
</evidence>
<feature type="signal peptide" evidence="1">
    <location>
        <begin position="1"/>
        <end position="27"/>
    </location>
</feature>
<organism evidence="2 3">
    <name type="scientific">Laodelphax striatellus</name>
    <name type="common">Small brown planthopper</name>
    <name type="synonym">Delphax striatella</name>
    <dbReference type="NCBI Taxonomy" id="195883"/>
    <lineage>
        <taxon>Eukaryota</taxon>
        <taxon>Metazoa</taxon>
        <taxon>Ecdysozoa</taxon>
        <taxon>Arthropoda</taxon>
        <taxon>Hexapoda</taxon>
        <taxon>Insecta</taxon>
        <taxon>Pterygota</taxon>
        <taxon>Neoptera</taxon>
        <taxon>Paraneoptera</taxon>
        <taxon>Hemiptera</taxon>
        <taxon>Auchenorrhyncha</taxon>
        <taxon>Fulgoroidea</taxon>
        <taxon>Delphacidae</taxon>
        <taxon>Criomorphinae</taxon>
        <taxon>Laodelphax</taxon>
    </lineage>
</organism>
<feature type="chain" id="PRO_5019806279" description="Serpin domain-containing protein" evidence="1">
    <location>
        <begin position="28"/>
        <end position="115"/>
    </location>
</feature>
<keyword evidence="1" id="KW-0732">Signal</keyword>
<dbReference type="AlphaFoldDB" id="A0A482WN19"/>
<dbReference type="InParanoid" id="A0A482WN19"/>